<dbReference type="Gene3D" id="3.40.1260.10">
    <property type="entry name" value="DsrEFH-like"/>
    <property type="match status" value="1"/>
</dbReference>
<dbReference type="SUPFAM" id="SSF75169">
    <property type="entry name" value="DsrEFH-like"/>
    <property type="match status" value="1"/>
</dbReference>
<evidence type="ECO:0000313" key="2">
    <source>
        <dbReference type="EMBL" id="ENN84710.1"/>
    </source>
</evidence>
<gene>
    <name evidence="2" type="ORF">RHSP_68498</name>
</gene>
<name>N6USN9_9HYPH</name>
<reference evidence="2 3" key="1">
    <citation type="journal article" date="2012" name="BMC Genomics">
        <title>Genomic basis of broad host range and environmental adaptability of Rhizobium tropici CIAT 899 and Rhizobium sp. PRF 81 which are used in inoculants for common bean (Phaseolus vulgaris L.).</title>
        <authorList>
            <person name="Ormeno-Orrillo E."/>
            <person name="Menna P."/>
            <person name="Almeida L.G."/>
            <person name="Ollero F.J."/>
            <person name="Nicolas M.F."/>
            <person name="Pains Rodrigues E."/>
            <person name="Shigueyoshi Nakatani A."/>
            <person name="Silva Batista J.S."/>
            <person name="Oliveira Chueire L.M."/>
            <person name="Souza R.C."/>
            <person name="Ribeiro Vasconcelos A.T."/>
            <person name="Megias M."/>
            <person name="Hungria M."/>
            <person name="Martinez-Romero E."/>
        </authorList>
    </citation>
    <scope>NUCLEOTIDE SEQUENCE [LARGE SCALE GENOMIC DNA]</scope>
    <source>
        <strain evidence="2 3">PRF 81</strain>
    </source>
</reference>
<dbReference type="PANTHER" id="PTHR37691:SF1">
    <property type="entry name" value="BLR3518 PROTEIN"/>
    <property type="match status" value="1"/>
</dbReference>
<protein>
    <recommendedName>
        <fullName evidence="4">DsrE/DsrF-like family protein</fullName>
    </recommendedName>
</protein>
<feature type="compositionally biased region" description="Basic residues" evidence="1">
    <location>
        <begin position="49"/>
        <end position="58"/>
    </location>
</feature>
<comment type="caution">
    <text evidence="2">The sequence shown here is derived from an EMBL/GenBank/DDBJ whole genome shotgun (WGS) entry which is preliminary data.</text>
</comment>
<evidence type="ECO:0000313" key="3">
    <source>
        <dbReference type="Proteomes" id="UP000012429"/>
    </source>
</evidence>
<organism evidence="2 3">
    <name type="scientific">Rhizobium freirei PRF 81</name>
    <dbReference type="NCBI Taxonomy" id="363754"/>
    <lineage>
        <taxon>Bacteria</taxon>
        <taxon>Pseudomonadati</taxon>
        <taxon>Pseudomonadota</taxon>
        <taxon>Alphaproteobacteria</taxon>
        <taxon>Hyphomicrobiales</taxon>
        <taxon>Rhizobiaceae</taxon>
        <taxon>Rhizobium/Agrobacterium group</taxon>
        <taxon>Rhizobium</taxon>
    </lineage>
</organism>
<dbReference type="PATRIC" id="fig|363754.4.peg.5869"/>
<dbReference type="AlphaFoldDB" id="N6USN9"/>
<evidence type="ECO:0008006" key="4">
    <source>
        <dbReference type="Google" id="ProtNLM"/>
    </source>
</evidence>
<feature type="region of interest" description="Disordered" evidence="1">
    <location>
        <begin position="26"/>
        <end position="77"/>
    </location>
</feature>
<dbReference type="PANTHER" id="PTHR37691">
    <property type="entry name" value="BLR3518 PROTEIN"/>
    <property type="match status" value="1"/>
</dbReference>
<accession>N6USN9</accession>
<evidence type="ECO:0000256" key="1">
    <source>
        <dbReference type="SAM" id="MobiDB-lite"/>
    </source>
</evidence>
<dbReference type="EMBL" id="AQHN01000088">
    <property type="protein sequence ID" value="ENN84710.1"/>
    <property type="molecule type" value="Genomic_DNA"/>
</dbReference>
<proteinExistence type="predicted"/>
<dbReference type="Proteomes" id="UP000012429">
    <property type="component" value="Unassembled WGS sequence"/>
</dbReference>
<dbReference type="STRING" id="363754.RHSP_68498"/>
<keyword evidence="3" id="KW-1185">Reference proteome</keyword>
<sequence length="335" mass="36359">MGGADPDLRLVRGLRLHEDVHARGHTSRHVGLARPASDLVPAPNGIGRCGRRRRRLSAGRHPDQTRPYRSRGSRMRRASDFGDRLPHIARGSHGDASQFCAPGAIGIHPLGQRKEGADLPARLNVFAGLRRTIENSGVRQGSFASPADCAARSVRKRKRTSMDINYVSRFVDATMRRVARLPVVAISTVATIAAAIVYVSGGNVTTASAQARLPEHHVVILIDSDDQKVMGHAISYSLNITRSFALKNESVKIEVVANGPGIAVFRADRSPLRQPLAMLRQTIPDIVFSMCESSKKIAEAKEGHPIVLIDGARLVPLGIGRVVDLEESGWTYIHG</sequence>
<dbReference type="InterPro" id="IPR027396">
    <property type="entry name" value="DsrEFH-like"/>
</dbReference>